<dbReference type="PANTHER" id="PTHR47338">
    <property type="entry name" value="ZN(II)2CYS6 TRANSCRIPTION FACTOR (EUROFUNG)-RELATED"/>
    <property type="match status" value="1"/>
</dbReference>
<evidence type="ECO:0000313" key="8">
    <source>
        <dbReference type="Proteomes" id="UP000604273"/>
    </source>
</evidence>
<keyword evidence="2" id="KW-0479">Metal-binding</keyword>
<keyword evidence="8" id="KW-1185">Reference proteome</keyword>
<comment type="subcellular location">
    <subcellularLocation>
        <location evidence="1">Nucleus</location>
    </subcellularLocation>
</comment>
<name>A0A8H4TJ33_9HYPO</name>
<dbReference type="GO" id="GO:0000981">
    <property type="term" value="F:DNA-binding transcription factor activity, RNA polymerase II-specific"/>
    <property type="evidence" value="ECO:0007669"/>
    <property type="project" value="InterPro"/>
</dbReference>
<dbReference type="EMBL" id="JABFAI010000043">
    <property type="protein sequence ID" value="KAF4958945.1"/>
    <property type="molecule type" value="Genomic_DNA"/>
</dbReference>
<dbReference type="GO" id="GO:0005634">
    <property type="term" value="C:nucleus"/>
    <property type="evidence" value="ECO:0007669"/>
    <property type="project" value="UniProtKB-SubCell"/>
</dbReference>
<keyword evidence="5" id="KW-0539">Nucleus</keyword>
<comment type="caution">
    <text evidence="7">The sequence shown here is derived from an EMBL/GenBank/DDBJ whole genome shotgun (WGS) entry which is preliminary data.</text>
</comment>
<evidence type="ECO:0000259" key="6">
    <source>
        <dbReference type="Pfam" id="PF04082"/>
    </source>
</evidence>
<dbReference type="OrthoDB" id="3862662at2759"/>
<evidence type="ECO:0000256" key="3">
    <source>
        <dbReference type="ARBA" id="ARBA00023015"/>
    </source>
</evidence>
<dbReference type="CDD" id="cd12148">
    <property type="entry name" value="fungal_TF_MHR"/>
    <property type="match status" value="1"/>
</dbReference>
<dbReference type="PANTHER" id="PTHR47338:SF20">
    <property type="entry name" value="ZN(II)2CYS6 TRANSCRIPTION FACTOR (EUROFUNG)"/>
    <property type="match status" value="1"/>
</dbReference>
<protein>
    <recommendedName>
        <fullName evidence="6">Xylanolytic transcriptional activator regulatory domain-containing protein</fullName>
    </recommendedName>
</protein>
<proteinExistence type="predicted"/>
<evidence type="ECO:0000256" key="4">
    <source>
        <dbReference type="ARBA" id="ARBA00023163"/>
    </source>
</evidence>
<feature type="domain" description="Xylanolytic transcriptional activator regulatory" evidence="6">
    <location>
        <begin position="228"/>
        <end position="316"/>
    </location>
</feature>
<reference evidence="7" key="1">
    <citation type="journal article" date="2020" name="BMC Genomics">
        <title>Correction to: Identification and distribution of gene clusters required for synthesis of sphingolipid metabolism inhibitors in diverse species of the filamentous fungus Fusarium.</title>
        <authorList>
            <person name="Kim H.S."/>
            <person name="Lohmar J.M."/>
            <person name="Busman M."/>
            <person name="Brown D.W."/>
            <person name="Naumann T.A."/>
            <person name="Divon H.H."/>
            <person name="Lysoe E."/>
            <person name="Uhlig S."/>
            <person name="Proctor R.H."/>
        </authorList>
    </citation>
    <scope>NUCLEOTIDE SEQUENCE</scope>
    <source>
        <strain evidence="7">NRRL 45417</strain>
    </source>
</reference>
<reference evidence="7" key="2">
    <citation type="submission" date="2020-05" db="EMBL/GenBank/DDBJ databases">
        <authorList>
            <person name="Kim H.-S."/>
            <person name="Proctor R.H."/>
            <person name="Brown D.W."/>
        </authorList>
    </citation>
    <scope>NUCLEOTIDE SEQUENCE</scope>
    <source>
        <strain evidence="7">NRRL 45417</strain>
    </source>
</reference>
<dbReference type="Proteomes" id="UP000604273">
    <property type="component" value="Unassembled WGS sequence"/>
</dbReference>
<sequence>MRPQHRNPEMTEVFTARPKSANNKPGSCLVTALAIIHPHVTTTASATMSTSLQPTGRARASCFHCRDNLECRYPQRRGQKAASPIDDTLNIEDTATRSSDTNYHEAIQSEKAKELRNARAIRFLAPDLFRDLHLQLSRMEWDMPAEIEAQLGGRLQMQDTTKSFLELTKSWMPIINGKRHLAAVLNPLAPLPRPTALLALCMKLCCLPIDKPEEKRVLYDLVKRFYAEVEAQEDSCVQVMQSAVFIAVFEMGDAILPAAHLTIGALVRYGMAMGMDRINQDVLGKDCGATAGASWADIEEMRRVWWGALILDRLLAA</sequence>
<dbReference type="InterPro" id="IPR007219">
    <property type="entry name" value="XnlR_reg_dom"/>
</dbReference>
<dbReference type="GO" id="GO:0006351">
    <property type="term" value="P:DNA-templated transcription"/>
    <property type="evidence" value="ECO:0007669"/>
    <property type="project" value="InterPro"/>
</dbReference>
<evidence type="ECO:0000256" key="5">
    <source>
        <dbReference type="ARBA" id="ARBA00023242"/>
    </source>
</evidence>
<keyword evidence="3" id="KW-0805">Transcription regulation</keyword>
<evidence type="ECO:0000313" key="7">
    <source>
        <dbReference type="EMBL" id="KAF4958945.1"/>
    </source>
</evidence>
<evidence type="ECO:0000256" key="1">
    <source>
        <dbReference type="ARBA" id="ARBA00004123"/>
    </source>
</evidence>
<dbReference type="InterPro" id="IPR050815">
    <property type="entry name" value="TF_fung"/>
</dbReference>
<organism evidence="7 8">
    <name type="scientific">Fusarium gaditjirri</name>
    <dbReference type="NCBI Taxonomy" id="282569"/>
    <lineage>
        <taxon>Eukaryota</taxon>
        <taxon>Fungi</taxon>
        <taxon>Dikarya</taxon>
        <taxon>Ascomycota</taxon>
        <taxon>Pezizomycotina</taxon>
        <taxon>Sordariomycetes</taxon>
        <taxon>Hypocreomycetidae</taxon>
        <taxon>Hypocreales</taxon>
        <taxon>Nectriaceae</taxon>
        <taxon>Fusarium</taxon>
        <taxon>Fusarium nisikadoi species complex</taxon>
    </lineage>
</organism>
<dbReference type="GO" id="GO:0008270">
    <property type="term" value="F:zinc ion binding"/>
    <property type="evidence" value="ECO:0007669"/>
    <property type="project" value="InterPro"/>
</dbReference>
<evidence type="ECO:0000256" key="2">
    <source>
        <dbReference type="ARBA" id="ARBA00022723"/>
    </source>
</evidence>
<keyword evidence="4" id="KW-0804">Transcription</keyword>
<dbReference type="GO" id="GO:0003677">
    <property type="term" value="F:DNA binding"/>
    <property type="evidence" value="ECO:0007669"/>
    <property type="project" value="InterPro"/>
</dbReference>
<accession>A0A8H4TJ33</accession>
<dbReference type="Pfam" id="PF04082">
    <property type="entry name" value="Fungal_trans"/>
    <property type="match status" value="1"/>
</dbReference>
<dbReference type="AlphaFoldDB" id="A0A8H4TJ33"/>
<gene>
    <name evidence="7" type="ORF">FGADI_2024</name>
</gene>